<dbReference type="Pfam" id="PF03783">
    <property type="entry name" value="CsgG"/>
    <property type="match status" value="1"/>
</dbReference>
<reference evidence="10 11" key="1">
    <citation type="submission" date="2016-12" db="EMBL/GenBank/DDBJ databases">
        <title>Diversity of luminous bacteria.</title>
        <authorList>
            <person name="Yoshizawa S."/>
            <person name="Kogure K."/>
        </authorList>
    </citation>
    <scope>NUCLEOTIDE SEQUENCE [LARGE SCALE GENOMIC DNA]</scope>
    <source>
        <strain evidence="10 11">SA4-48</strain>
    </source>
</reference>
<evidence type="ECO:0000256" key="2">
    <source>
        <dbReference type="ARBA" id="ARBA00008899"/>
    </source>
</evidence>
<keyword evidence="5 9" id="KW-0732">Signal</keyword>
<evidence type="ECO:0000256" key="1">
    <source>
        <dbReference type="ARBA" id="ARBA00003989"/>
    </source>
</evidence>
<dbReference type="RefSeq" id="WP_105051257.1">
    <property type="nucleotide sequence ID" value="NZ_BMYG01000004.1"/>
</dbReference>
<evidence type="ECO:0000313" key="11">
    <source>
        <dbReference type="Proteomes" id="UP000239007"/>
    </source>
</evidence>
<evidence type="ECO:0000256" key="7">
    <source>
        <dbReference type="ARBA" id="ARBA00023139"/>
    </source>
</evidence>
<keyword evidence="4" id="KW-1003">Cell membrane</keyword>
<dbReference type="EMBL" id="MSCH01000003">
    <property type="protein sequence ID" value="PQJ52789.1"/>
    <property type="molecule type" value="Genomic_DNA"/>
</dbReference>
<evidence type="ECO:0000256" key="6">
    <source>
        <dbReference type="ARBA" id="ARBA00023136"/>
    </source>
</evidence>
<dbReference type="OrthoDB" id="9793163at2"/>
<comment type="function">
    <text evidence="1">May be involved in the biogenesis of curli organelles.</text>
</comment>
<protein>
    <recommendedName>
        <fullName evidence="3">Curli production assembly/transport component CsgG</fullName>
    </recommendedName>
</protein>
<dbReference type="PANTHER" id="PTHR41164">
    <property type="entry name" value="CURLI PRODUCTION ASSEMBLY/TRANSPORT COMPONENT CSGG"/>
    <property type="match status" value="1"/>
</dbReference>
<dbReference type="PANTHER" id="PTHR41164:SF1">
    <property type="entry name" value="CURLI PRODUCTION ASSEMBLY_TRANSPORT COMPONENT CSGG"/>
    <property type="match status" value="1"/>
</dbReference>
<keyword evidence="7" id="KW-0564">Palmitate</keyword>
<sequence length="318" mass="34485">MKKFLLFLLSVSLISGCTSPTPEILNAPINTANQQISEIDTEQFKGLKRLVAIGRFSDETKRGNSFLVDNNNNRLGKQATDILSSRLTASGKFIMLERPDVQLLSSEAKNFETSKIGADYLIVGSISEFGRRAESDVAIFSRNKIQIANATVNVRLIDVKTSRIVYSEEASGEARTEANQVFGVGKTAAYDTSLDDKAVSAAISKVVSNIMNNLLDSPWQAYLIDSGEVESLFMTGGESQGIKLGHNFAVIEAGKKVKNPQTGILISLPGKEVATLEVIGFVGEGDNELSLVTTKSGKLDKTKISQYVVQEMKGNNHE</sequence>
<gene>
    <name evidence="10" type="ORF">BTO11_03370</name>
</gene>
<organism evidence="10 11">
    <name type="scientific">Psychrosphaera saromensis</name>
    <dbReference type="NCBI Taxonomy" id="716813"/>
    <lineage>
        <taxon>Bacteria</taxon>
        <taxon>Pseudomonadati</taxon>
        <taxon>Pseudomonadota</taxon>
        <taxon>Gammaproteobacteria</taxon>
        <taxon>Alteromonadales</taxon>
        <taxon>Pseudoalteromonadaceae</taxon>
        <taxon>Psychrosphaera</taxon>
    </lineage>
</organism>
<dbReference type="PROSITE" id="PS51257">
    <property type="entry name" value="PROKAR_LIPOPROTEIN"/>
    <property type="match status" value="1"/>
</dbReference>
<feature type="chain" id="PRO_5015752882" description="Curli production assembly/transport component CsgG" evidence="9">
    <location>
        <begin position="21"/>
        <end position="318"/>
    </location>
</feature>
<evidence type="ECO:0000256" key="5">
    <source>
        <dbReference type="ARBA" id="ARBA00022729"/>
    </source>
</evidence>
<evidence type="ECO:0000256" key="4">
    <source>
        <dbReference type="ARBA" id="ARBA00022475"/>
    </source>
</evidence>
<dbReference type="GO" id="GO:0030288">
    <property type="term" value="C:outer membrane-bounded periplasmic space"/>
    <property type="evidence" value="ECO:0007669"/>
    <property type="project" value="InterPro"/>
</dbReference>
<evidence type="ECO:0000256" key="3">
    <source>
        <dbReference type="ARBA" id="ARBA00014028"/>
    </source>
</evidence>
<dbReference type="Gene3D" id="3.40.50.10610">
    <property type="entry name" value="ABC-type transport auxiliary lipoprotein component"/>
    <property type="match status" value="1"/>
</dbReference>
<name>A0A2S7USS3_9GAMM</name>
<feature type="signal peptide" evidence="9">
    <location>
        <begin position="1"/>
        <end position="20"/>
    </location>
</feature>
<dbReference type="AlphaFoldDB" id="A0A2S7USS3"/>
<accession>A0A2S7USS3</accession>
<evidence type="ECO:0000256" key="9">
    <source>
        <dbReference type="SAM" id="SignalP"/>
    </source>
</evidence>
<proteinExistence type="inferred from homology"/>
<dbReference type="InterPro" id="IPR005534">
    <property type="entry name" value="Curli_assmbl/transp-comp_CsgG"/>
</dbReference>
<dbReference type="SUPFAM" id="SSF52964">
    <property type="entry name" value="TolB, N-terminal domain"/>
    <property type="match status" value="1"/>
</dbReference>
<comment type="caution">
    <text evidence="10">The sequence shown here is derived from an EMBL/GenBank/DDBJ whole genome shotgun (WGS) entry which is preliminary data.</text>
</comment>
<keyword evidence="8" id="KW-0449">Lipoprotein</keyword>
<comment type="similarity">
    <text evidence="2">Belongs to the CsgG family.</text>
</comment>
<dbReference type="Proteomes" id="UP000239007">
    <property type="component" value="Unassembled WGS sequence"/>
</dbReference>
<evidence type="ECO:0000313" key="10">
    <source>
        <dbReference type="EMBL" id="PQJ52789.1"/>
    </source>
</evidence>
<keyword evidence="11" id="KW-1185">Reference proteome</keyword>
<keyword evidence="6" id="KW-0472">Membrane</keyword>
<evidence type="ECO:0000256" key="8">
    <source>
        <dbReference type="ARBA" id="ARBA00023288"/>
    </source>
</evidence>